<evidence type="ECO:0000256" key="4">
    <source>
        <dbReference type="ARBA" id="ARBA00011903"/>
    </source>
</evidence>
<dbReference type="InterPro" id="IPR050445">
    <property type="entry name" value="Bact_polysacc_biosynth/exp"/>
</dbReference>
<evidence type="ECO:0000256" key="14">
    <source>
        <dbReference type="ARBA" id="ARBA00023137"/>
    </source>
</evidence>
<keyword evidence="16" id="KW-0175">Coiled coil</keyword>
<comment type="similarity">
    <text evidence="3">Belongs to the etk/wzc family.</text>
</comment>
<evidence type="ECO:0000256" key="13">
    <source>
        <dbReference type="ARBA" id="ARBA00023136"/>
    </source>
</evidence>
<evidence type="ECO:0000256" key="9">
    <source>
        <dbReference type="ARBA" id="ARBA00022741"/>
    </source>
</evidence>
<keyword evidence="13 17" id="KW-0472">Membrane</keyword>
<dbReference type="EMBL" id="CP063849">
    <property type="protein sequence ID" value="QOY90867.1"/>
    <property type="molecule type" value="Genomic_DNA"/>
</dbReference>
<dbReference type="Pfam" id="PF02706">
    <property type="entry name" value="Wzz"/>
    <property type="match status" value="1"/>
</dbReference>
<dbReference type="Gene3D" id="3.40.50.300">
    <property type="entry name" value="P-loop containing nucleotide triphosphate hydrolases"/>
    <property type="match status" value="1"/>
</dbReference>
<evidence type="ECO:0000256" key="3">
    <source>
        <dbReference type="ARBA" id="ARBA00008883"/>
    </source>
</evidence>
<keyword evidence="5" id="KW-1003">Cell membrane</keyword>
<dbReference type="Pfam" id="PF13614">
    <property type="entry name" value="AAA_31"/>
    <property type="match status" value="1"/>
</dbReference>
<name>A0A7S7NW48_PALFE</name>
<dbReference type="AlphaFoldDB" id="A0A7S7NW48"/>
<feature type="domain" description="AAA" evidence="19">
    <location>
        <begin position="555"/>
        <end position="701"/>
    </location>
</feature>
<feature type="transmembrane region" description="Helical" evidence="17">
    <location>
        <begin position="55"/>
        <end position="74"/>
    </location>
</feature>
<evidence type="ECO:0000256" key="17">
    <source>
        <dbReference type="SAM" id="Phobius"/>
    </source>
</evidence>
<dbReference type="PANTHER" id="PTHR32309:SF13">
    <property type="entry name" value="FERRIC ENTEROBACTIN TRANSPORT PROTEIN FEPE"/>
    <property type="match status" value="1"/>
</dbReference>
<feature type="coiled-coil region" evidence="16">
    <location>
        <begin position="215"/>
        <end position="242"/>
    </location>
</feature>
<evidence type="ECO:0000256" key="10">
    <source>
        <dbReference type="ARBA" id="ARBA00022777"/>
    </source>
</evidence>
<dbReference type="GO" id="GO:0005886">
    <property type="term" value="C:plasma membrane"/>
    <property type="evidence" value="ECO:0007669"/>
    <property type="project" value="UniProtKB-SubCell"/>
</dbReference>
<comment type="similarity">
    <text evidence="2">Belongs to the CpsD/CapB family.</text>
</comment>
<keyword evidence="14" id="KW-0829">Tyrosine-protein kinase</keyword>
<keyword evidence="22" id="KW-1185">Reference proteome</keyword>
<keyword evidence="9" id="KW-0547">Nucleotide-binding</keyword>
<sequence length="739" mass="81008">MKQLNSTAWASGDGQLTSVAQVIPARPMLAELPRNSEAHEFASFGGIFSALRQRWILMTAFVAAGAALAVTLAFSQAKVYEAKASIEINSPNGDYLNSRTLDPSSNADILIEPYLQTQLRLIQSDSLLVRVAAKTNLADRPEFRGGASKPIPTREKLLEKIHDRLTVRLFGQTRILEILFQAQDPALAARFANTLASEFAEQSLERRVSGTRHTAESLAGQVDELRATLEKSEAQLEDFVRRNQRTSIPEKEDVADARLRQLQSALSTAQDARIAEQSRYQLARATAAAQENGLLDSDTLRAYRARQTELRQKLAEAARIFKPGHYKVQQIQAELTEVQNAMDRERGLSLERLRGAYESAQLREDALKSDFESQARLVNGQTVLDVRYTALRHEVDTNRVLYESTRQKFREANISSASQANTVQLLDSAAQPELPIKPNKRMYGAIGLFGGGFLGLLTVLLVEGKDRRIKSPDHAAQSLRSPMLGAIPSAPWALTDNARPALPMRPTSGQTAAVQGHGEQLEALLKMRRNPAVANAYRSVLASLLYSPQCERRPQVIAITSAEAGEGRTNLACNLALSLAEAGRNVLLVDADSENPRLHDIFGVPNDYGYYDLVATAPQERTREIIDSIYVTAMPGLLFLPAGRSGHGTTLVDNLRVAELMMLLRSEYDAVIVDVPPVLRSANARGLARQADGVAFVIRANRVPVEVASKALQQLSSDGVKVLGTVLNDWEPEGLTLAS</sequence>
<evidence type="ECO:0000256" key="7">
    <source>
        <dbReference type="ARBA" id="ARBA00022679"/>
    </source>
</evidence>
<dbReference type="Pfam" id="PF13807">
    <property type="entry name" value="GNVR"/>
    <property type="match status" value="1"/>
</dbReference>
<evidence type="ECO:0000256" key="15">
    <source>
        <dbReference type="ARBA" id="ARBA00051245"/>
    </source>
</evidence>
<dbReference type="SUPFAM" id="SSF52540">
    <property type="entry name" value="P-loop containing nucleoside triphosphate hydrolases"/>
    <property type="match status" value="1"/>
</dbReference>
<evidence type="ECO:0000256" key="11">
    <source>
        <dbReference type="ARBA" id="ARBA00022840"/>
    </source>
</evidence>
<keyword evidence="6" id="KW-0997">Cell inner membrane</keyword>
<proteinExistence type="inferred from homology"/>
<comment type="catalytic activity">
    <reaction evidence="15">
        <text>L-tyrosyl-[protein] + ATP = O-phospho-L-tyrosyl-[protein] + ADP + H(+)</text>
        <dbReference type="Rhea" id="RHEA:10596"/>
        <dbReference type="Rhea" id="RHEA-COMP:10136"/>
        <dbReference type="Rhea" id="RHEA-COMP:20101"/>
        <dbReference type="ChEBI" id="CHEBI:15378"/>
        <dbReference type="ChEBI" id="CHEBI:30616"/>
        <dbReference type="ChEBI" id="CHEBI:46858"/>
        <dbReference type="ChEBI" id="CHEBI:61978"/>
        <dbReference type="ChEBI" id="CHEBI:456216"/>
        <dbReference type="EC" id="2.7.10.2"/>
    </reaction>
</comment>
<dbReference type="InterPro" id="IPR003856">
    <property type="entry name" value="LPS_length_determ_N"/>
</dbReference>
<protein>
    <recommendedName>
        <fullName evidence="4">non-specific protein-tyrosine kinase</fullName>
        <ecNumber evidence="4">2.7.10.2</ecNumber>
    </recommendedName>
</protein>
<feature type="transmembrane region" description="Helical" evidence="17">
    <location>
        <begin position="442"/>
        <end position="462"/>
    </location>
</feature>
<dbReference type="EC" id="2.7.10.2" evidence="4"/>
<evidence type="ECO:0000313" key="22">
    <source>
        <dbReference type="Proteomes" id="UP000593892"/>
    </source>
</evidence>
<feature type="domain" description="Polysaccharide chain length determinant N-terminal" evidence="18">
    <location>
        <begin position="45"/>
        <end position="134"/>
    </location>
</feature>
<dbReference type="KEGG" id="pfer:IRI77_13255"/>
<evidence type="ECO:0000256" key="16">
    <source>
        <dbReference type="SAM" id="Coils"/>
    </source>
</evidence>
<keyword evidence="12 17" id="KW-1133">Transmembrane helix</keyword>
<reference evidence="21 22" key="1">
    <citation type="submission" date="2020-10" db="EMBL/GenBank/DDBJ databases">
        <title>Complete genome sequence of Paludibaculum fermentans P105T, a facultatively anaerobic acidobacterium capable of dissimilatory Fe(III) reduction.</title>
        <authorList>
            <person name="Dedysh S.N."/>
            <person name="Beletsky A.V."/>
            <person name="Kulichevskaya I.S."/>
            <person name="Mardanov A.V."/>
            <person name="Ravin N.V."/>
        </authorList>
    </citation>
    <scope>NUCLEOTIDE SEQUENCE [LARGE SCALE GENOMIC DNA]</scope>
    <source>
        <strain evidence="21 22">P105</strain>
    </source>
</reference>
<dbReference type="InterPro" id="IPR025669">
    <property type="entry name" value="AAA_dom"/>
</dbReference>
<keyword evidence="11" id="KW-0067">ATP-binding</keyword>
<gene>
    <name evidence="21" type="ORF">IRI77_13255</name>
</gene>
<evidence type="ECO:0000256" key="12">
    <source>
        <dbReference type="ARBA" id="ARBA00022989"/>
    </source>
</evidence>
<dbReference type="RefSeq" id="WP_194452524.1">
    <property type="nucleotide sequence ID" value="NZ_CP063849.1"/>
</dbReference>
<dbReference type="InterPro" id="IPR032807">
    <property type="entry name" value="GNVR"/>
</dbReference>
<evidence type="ECO:0000313" key="21">
    <source>
        <dbReference type="EMBL" id="QOY90867.1"/>
    </source>
</evidence>
<evidence type="ECO:0000256" key="6">
    <source>
        <dbReference type="ARBA" id="ARBA00022519"/>
    </source>
</evidence>
<feature type="domain" description="Tyrosine-protein kinase G-rich" evidence="20">
    <location>
        <begin position="390"/>
        <end position="461"/>
    </location>
</feature>
<evidence type="ECO:0000259" key="19">
    <source>
        <dbReference type="Pfam" id="PF13614"/>
    </source>
</evidence>
<dbReference type="PANTHER" id="PTHR32309">
    <property type="entry name" value="TYROSINE-PROTEIN KINASE"/>
    <property type="match status" value="1"/>
</dbReference>
<evidence type="ECO:0000259" key="18">
    <source>
        <dbReference type="Pfam" id="PF02706"/>
    </source>
</evidence>
<dbReference type="Proteomes" id="UP000593892">
    <property type="component" value="Chromosome"/>
</dbReference>
<feature type="coiled-coil region" evidence="16">
    <location>
        <begin position="300"/>
        <end position="370"/>
    </location>
</feature>
<comment type="subcellular location">
    <subcellularLocation>
        <location evidence="1">Cell inner membrane</location>
        <topology evidence="1">Multi-pass membrane protein</topology>
    </subcellularLocation>
</comment>
<evidence type="ECO:0000256" key="5">
    <source>
        <dbReference type="ARBA" id="ARBA00022475"/>
    </source>
</evidence>
<dbReference type="InterPro" id="IPR005702">
    <property type="entry name" value="Wzc-like_C"/>
</dbReference>
<dbReference type="InterPro" id="IPR027417">
    <property type="entry name" value="P-loop_NTPase"/>
</dbReference>
<keyword evidence="10" id="KW-0418">Kinase</keyword>
<keyword evidence="7" id="KW-0808">Transferase</keyword>
<evidence type="ECO:0000259" key="20">
    <source>
        <dbReference type="Pfam" id="PF13807"/>
    </source>
</evidence>
<evidence type="ECO:0000256" key="1">
    <source>
        <dbReference type="ARBA" id="ARBA00004429"/>
    </source>
</evidence>
<keyword evidence="8 17" id="KW-0812">Transmembrane</keyword>
<dbReference type="GO" id="GO:0004713">
    <property type="term" value="F:protein tyrosine kinase activity"/>
    <property type="evidence" value="ECO:0007669"/>
    <property type="project" value="TreeGrafter"/>
</dbReference>
<evidence type="ECO:0000256" key="2">
    <source>
        <dbReference type="ARBA" id="ARBA00007316"/>
    </source>
</evidence>
<accession>A0A7S7NW48</accession>
<organism evidence="21 22">
    <name type="scientific">Paludibaculum fermentans</name>
    <dbReference type="NCBI Taxonomy" id="1473598"/>
    <lineage>
        <taxon>Bacteria</taxon>
        <taxon>Pseudomonadati</taxon>
        <taxon>Acidobacteriota</taxon>
        <taxon>Terriglobia</taxon>
        <taxon>Bryobacterales</taxon>
        <taxon>Bryobacteraceae</taxon>
        <taxon>Paludibaculum</taxon>
    </lineage>
</organism>
<dbReference type="CDD" id="cd05387">
    <property type="entry name" value="BY-kinase"/>
    <property type="match status" value="1"/>
</dbReference>
<evidence type="ECO:0000256" key="8">
    <source>
        <dbReference type="ARBA" id="ARBA00022692"/>
    </source>
</evidence>